<dbReference type="EMBL" id="KK114194">
    <property type="protein sequence ID" value="KFM61876.1"/>
    <property type="molecule type" value="Genomic_DNA"/>
</dbReference>
<evidence type="ECO:0000313" key="2">
    <source>
        <dbReference type="EMBL" id="KFM61876.1"/>
    </source>
</evidence>
<gene>
    <name evidence="2" type="ORF">X975_23945</name>
</gene>
<feature type="compositionally biased region" description="Polar residues" evidence="1">
    <location>
        <begin position="209"/>
        <end position="225"/>
    </location>
</feature>
<dbReference type="Proteomes" id="UP000054359">
    <property type="component" value="Unassembled WGS sequence"/>
</dbReference>
<evidence type="ECO:0000256" key="1">
    <source>
        <dbReference type="SAM" id="MobiDB-lite"/>
    </source>
</evidence>
<feature type="compositionally biased region" description="Polar residues" evidence="1">
    <location>
        <begin position="253"/>
        <end position="267"/>
    </location>
</feature>
<reference evidence="2 3" key="1">
    <citation type="submission" date="2013-11" db="EMBL/GenBank/DDBJ databases">
        <title>Genome sequencing of Stegodyphus mimosarum.</title>
        <authorList>
            <person name="Bechsgaard J."/>
        </authorList>
    </citation>
    <scope>NUCLEOTIDE SEQUENCE [LARGE SCALE GENOMIC DNA]</scope>
</reference>
<name>A0A087T9T7_STEMI</name>
<evidence type="ECO:0000313" key="3">
    <source>
        <dbReference type="Proteomes" id="UP000054359"/>
    </source>
</evidence>
<dbReference type="AlphaFoldDB" id="A0A087T9T7"/>
<feature type="region of interest" description="Disordered" evidence="1">
    <location>
        <begin position="253"/>
        <end position="272"/>
    </location>
</feature>
<sequence>MSPFVINKYIHSCIGEPRNIKRLRSGDLLIDTISATQSASLLQVTKLGQANVTVTSHKTLNVCRGVISEVDLLYVPEEEIASELSDQNVCGAKRIKMRKEGQLIDTKHVTLTFNSPDLPKNSKAGYLNCPIGHDCENCTAAPLCVNCNGEHPAFSRLCPKWKSEKEVQTTKVTRNISYAEARRLVQSTRVRPNTSYASALKSSRTVATQTSVGIQTQPNKTQPIISSKKKENPTHIVQRKETVIERKPKNLTQKTVNKNRSPSNSSLDGIISDQIVWK</sequence>
<accession>A0A087T9T7</accession>
<feature type="region of interest" description="Disordered" evidence="1">
    <location>
        <begin position="209"/>
        <end position="234"/>
    </location>
</feature>
<dbReference type="OMA" id="CIGEPRN"/>
<proteinExistence type="predicted"/>
<dbReference type="OrthoDB" id="6513510at2759"/>
<keyword evidence="3" id="KW-1185">Reference proteome</keyword>
<organism evidence="2 3">
    <name type="scientific">Stegodyphus mimosarum</name>
    <name type="common">African social velvet spider</name>
    <dbReference type="NCBI Taxonomy" id="407821"/>
    <lineage>
        <taxon>Eukaryota</taxon>
        <taxon>Metazoa</taxon>
        <taxon>Ecdysozoa</taxon>
        <taxon>Arthropoda</taxon>
        <taxon>Chelicerata</taxon>
        <taxon>Arachnida</taxon>
        <taxon>Araneae</taxon>
        <taxon>Araneomorphae</taxon>
        <taxon>Entelegynae</taxon>
        <taxon>Eresoidea</taxon>
        <taxon>Eresidae</taxon>
        <taxon>Stegodyphus</taxon>
    </lineage>
</organism>
<feature type="non-terminal residue" evidence="2">
    <location>
        <position position="278"/>
    </location>
</feature>
<protein>
    <submittedName>
        <fullName evidence="2">Uncharacterized protein</fullName>
    </submittedName>
</protein>